<feature type="region of interest" description="Disordered" evidence="1">
    <location>
        <begin position="1"/>
        <end position="76"/>
    </location>
</feature>
<dbReference type="Proteomes" id="UP000053257">
    <property type="component" value="Unassembled WGS sequence"/>
</dbReference>
<feature type="compositionally biased region" description="Polar residues" evidence="1">
    <location>
        <begin position="58"/>
        <end position="69"/>
    </location>
</feature>
<sequence>MPSEAGNTFGTNSPPLTASGQDKPMGVSGISGHKPDAVPDSEQRQAYFNGSSKDDTSTAEAQSQYNPQSAEKMKRD</sequence>
<dbReference type="AlphaFoldDB" id="A0A0C3S0I6"/>
<evidence type="ECO:0000313" key="3">
    <source>
        <dbReference type="Proteomes" id="UP000053257"/>
    </source>
</evidence>
<reference evidence="2 3" key="1">
    <citation type="journal article" date="2014" name="PLoS Genet.">
        <title>Analysis of the Phlebiopsis gigantea genome, transcriptome and secretome provides insight into its pioneer colonization strategies of wood.</title>
        <authorList>
            <person name="Hori C."/>
            <person name="Ishida T."/>
            <person name="Igarashi K."/>
            <person name="Samejima M."/>
            <person name="Suzuki H."/>
            <person name="Master E."/>
            <person name="Ferreira P."/>
            <person name="Ruiz-Duenas F.J."/>
            <person name="Held B."/>
            <person name="Canessa P."/>
            <person name="Larrondo L.F."/>
            <person name="Schmoll M."/>
            <person name="Druzhinina I.S."/>
            <person name="Kubicek C.P."/>
            <person name="Gaskell J.A."/>
            <person name="Kersten P."/>
            <person name="St John F."/>
            <person name="Glasner J."/>
            <person name="Sabat G."/>
            <person name="Splinter BonDurant S."/>
            <person name="Syed K."/>
            <person name="Yadav J."/>
            <person name="Mgbeahuruike A.C."/>
            <person name="Kovalchuk A."/>
            <person name="Asiegbu F.O."/>
            <person name="Lackner G."/>
            <person name="Hoffmeister D."/>
            <person name="Rencoret J."/>
            <person name="Gutierrez A."/>
            <person name="Sun H."/>
            <person name="Lindquist E."/>
            <person name="Barry K."/>
            <person name="Riley R."/>
            <person name="Grigoriev I.V."/>
            <person name="Henrissat B."/>
            <person name="Kues U."/>
            <person name="Berka R.M."/>
            <person name="Martinez A.T."/>
            <person name="Covert S.F."/>
            <person name="Blanchette R.A."/>
            <person name="Cullen D."/>
        </authorList>
    </citation>
    <scope>NUCLEOTIDE SEQUENCE [LARGE SCALE GENOMIC DNA]</scope>
    <source>
        <strain evidence="2 3">11061_1 CR5-6</strain>
    </source>
</reference>
<dbReference type="EMBL" id="KN840480">
    <property type="protein sequence ID" value="KIP08416.1"/>
    <property type="molecule type" value="Genomic_DNA"/>
</dbReference>
<feature type="compositionally biased region" description="Basic and acidic residues" evidence="1">
    <location>
        <begin position="33"/>
        <end position="43"/>
    </location>
</feature>
<gene>
    <name evidence="2" type="ORF">PHLGIDRAFT_127034</name>
</gene>
<protein>
    <submittedName>
        <fullName evidence="2">Uncharacterized protein</fullName>
    </submittedName>
</protein>
<evidence type="ECO:0000313" key="2">
    <source>
        <dbReference type="EMBL" id="KIP08416.1"/>
    </source>
</evidence>
<organism evidence="2 3">
    <name type="scientific">Phlebiopsis gigantea (strain 11061_1 CR5-6)</name>
    <name type="common">White-rot fungus</name>
    <name type="synonym">Peniophora gigantea</name>
    <dbReference type="NCBI Taxonomy" id="745531"/>
    <lineage>
        <taxon>Eukaryota</taxon>
        <taxon>Fungi</taxon>
        <taxon>Dikarya</taxon>
        <taxon>Basidiomycota</taxon>
        <taxon>Agaricomycotina</taxon>
        <taxon>Agaricomycetes</taxon>
        <taxon>Polyporales</taxon>
        <taxon>Phanerochaetaceae</taxon>
        <taxon>Phlebiopsis</taxon>
    </lineage>
</organism>
<name>A0A0C3S0I6_PHLG1</name>
<feature type="compositionally biased region" description="Polar residues" evidence="1">
    <location>
        <begin position="1"/>
        <end position="20"/>
    </location>
</feature>
<dbReference type="OrthoDB" id="3143642at2759"/>
<proteinExistence type="predicted"/>
<keyword evidence="3" id="KW-1185">Reference proteome</keyword>
<evidence type="ECO:0000256" key="1">
    <source>
        <dbReference type="SAM" id="MobiDB-lite"/>
    </source>
</evidence>
<accession>A0A0C3S0I6</accession>
<dbReference type="HOGENOM" id="CLU_192395_1_0_1"/>